<feature type="domain" description="Transposable element P transposase-like RNase H" evidence="1">
    <location>
        <begin position="93"/>
        <end position="219"/>
    </location>
</feature>
<keyword evidence="3" id="KW-1185">Reference proteome</keyword>
<organism evidence="2 3">
    <name type="scientific">Haemaphysalis longicornis</name>
    <name type="common">Bush tick</name>
    <dbReference type="NCBI Taxonomy" id="44386"/>
    <lineage>
        <taxon>Eukaryota</taxon>
        <taxon>Metazoa</taxon>
        <taxon>Ecdysozoa</taxon>
        <taxon>Arthropoda</taxon>
        <taxon>Chelicerata</taxon>
        <taxon>Arachnida</taxon>
        <taxon>Acari</taxon>
        <taxon>Parasitiformes</taxon>
        <taxon>Ixodida</taxon>
        <taxon>Ixodoidea</taxon>
        <taxon>Ixodidae</taxon>
        <taxon>Haemaphysalinae</taxon>
        <taxon>Haemaphysalis</taxon>
    </lineage>
</organism>
<dbReference type="Proteomes" id="UP000821853">
    <property type="component" value="Unassembled WGS sequence"/>
</dbReference>
<name>A0A9J6H8B3_HAELO</name>
<evidence type="ECO:0000313" key="3">
    <source>
        <dbReference type="Proteomes" id="UP000821853"/>
    </source>
</evidence>
<dbReference type="OMA" id="CSELANH"/>
<dbReference type="InterPro" id="IPR048365">
    <property type="entry name" value="TNP-like_RNaseH_N"/>
</dbReference>
<dbReference type="Pfam" id="PF21787">
    <property type="entry name" value="TNP-like_RNaseH_N"/>
    <property type="match status" value="1"/>
</dbReference>
<comment type="caution">
    <text evidence="2">The sequence shown here is derived from an EMBL/GenBank/DDBJ whole genome shotgun (WGS) entry which is preliminary data.</text>
</comment>
<dbReference type="OrthoDB" id="6510732at2759"/>
<accession>A0A9J6H8B3</accession>
<gene>
    <name evidence="2" type="ORF">HPB48_025894</name>
</gene>
<dbReference type="AlphaFoldDB" id="A0A9J6H8B3"/>
<evidence type="ECO:0000313" key="2">
    <source>
        <dbReference type="EMBL" id="KAH9383950.1"/>
    </source>
</evidence>
<dbReference type="EMBL" id="JABSTR010001326">
    <property type="protein sequence ID" value="KAH9383950.1"/>
    <property type="molecule type" value="Genomic_DNA"/>
</dbReference>
<evidence type="ECO:0000259" key="1">
    <source>
        <dbReference type="Pfam" id="PF21787"/>
    </source>
</evidence>
<protein>
    <recommendedName>
        <fullName evidence="1">Transposable element P transposase-like RNase H domain-containing protein</fullName>
    </recommendedName>
</protein>
<reference evidence="2 3" key="1">
    <citation type="journal article" date="2020" name="Cell">
        <title>Large-Scale Comparative Analyses of Tick Genomes Elucidate Their Genetic Diversity and Vector Capacities.</title>
        <authorList>
            <consortium name="Tick Genome and Microbiome Consortium (TIGMIC)"/>
            <person name="Jia N."/>
            <person name="Wang J."/>
            <person name="Shi W."/>
            <person name="Du L."/>
            <person name="Sun Y."/>
            <person name="Zhan W."/>
            <person name="Jiang J.F."/>
            <person name="Wang Q."/>
            <person name="Zhang B."/>
            <person name="Ji P."/>
            <person name="Bell-Sakyi L."/>
            <person name="Cui X.M."/>
            <person name="Yuan T.T."/>
            <person name="Jiang B.G."/>
            <person name="Yang W.F."/>
            <person name="Lam T.T."/>
            <person name="Chang Q.C."/>
            <person name="Ding S.J."/>
            <person name="Wang X.J."/>
            <person name="Zhu J.G."/>
            <person name="Ruan X.D."/>
            <person name="Zhao L."/>
            <person name="Wei J.T."/>
            <person name="Ye R.Z."/>
            <person name="Que T.C."/>
            <person name="Du C.H."/>
            <person name="Zhou Y.H."/>
            <person name="Cheng J.X."/>
            <person name="Dai P.F."/>
            <person name="Guo W.B."/>
            <person name="Han X.H."/>
            <person name="Huang E.J."/>
            <person name="Li L.F."/>
            <person name="Wei W."/>
            <person name="Gao Y.C."/>
            <person name="Liu J.Z."/>
            <person name="Shao H.Z."/>
            <person name="Wang X."/>
            <person name="Wang C.C."/>
            <person name="Yang T.C."/>
            <person name="Huo Q.B."/>
            <person name="Li W."/>
            <person name="Chen H.Y."/>
            <person name="Chen S.E."/>
            <person name="Zhou L.G."/>
            <person name="Ni X.B."/>
            <person name="Tian J.H."/>
            <person name="Sheng Y."/>
            <person name="Liu T."/>
            <person name="Pan Y.S."/>
            <person name="Xia L.Y."/>
            <person name="Li J."/>
            <person name="Zhao F."/>
            <person name="Cao W.C."/>
        </authorList>
    </citation>
    <scope>NUCLEOTIDE SEQUENCE [LARGE SCALE GENOMIC DNA]</scope>
    <source>
        <strain evidence="2">HaeL-2018</strain>
    </source>
</reference>
<proteinExistence type="predicted"/>
<dbReference type="VEuPathDB" id="VectorBase:HLOH_059085"/>
<sequence>MQRAAEGSEREQLGRFMEKACFPEAHSMLLKECVKAAKTVSKQGMRYNQDWLLLCLLLHIRTSSGYRFLRDNNILPLPCVKTIRKYLAMVGMQCGFDADCFEALKTKLDSKTDFERHGMLLFDEILVRERKSVNSKTLTYTGLVDYGEKDQQCSELANHALVFMFCPFGDSYAQPIGVFASKGATKATVLSQLVLQAIVMLENAGAQVDGIVCDGAASN</sequence>